<protein>
    <submittedName>
        <fullName evidence="2">DinB superfamily protein</fullName>
    </submittedName>
</protein>
<keyword evidence="3" id="KW-1185">Reference proteome</keyword>
<evidence type="ECO:0000313" key="3">
    <source>
        <dbReference type="Proteomes" id="UP000319976"/>
    </source>
</evidence>
<gene>
    <name evidence="2" type="ORF">V22_34870</name>
</gene>
<proteinExistence type="predicted"/>
<dbReference type="InterPro" id="IPR034660">
    <property type="entry name" value="DinB/YfiT-like"/>
</dbReference>
<reference evidence="2 3" key="1">
    <citation type="submission" date="2019-02" db="EMBL/GenBank/DDBJ databases">
        <title>Deep-cultivation of Planctomycetes and their phenomic and genomic characterization uncovers novel biology.</title>
        <authorList>
            <person name="Wiegand S."/>
            <person name="Jogler M."/>
            <person name="Boedeker C."/>
            <person name="Pinto D."/>
            <person name="Vollmers J."/>
            <person name="Rivas-Marin E."/>
            <person name="Kohn T."/>
            <person name="Peeters S.H."/>
            <person name="Heuer A."/>
            <person name="Rast P."/>
            <person name="Oberbeckmann S."/>
            <person name="Bunk B."/>
            <person name="Jeske O."/>
            <person name="Meyerdierks A."/>
            <person name="Storesund J.E."/>
            <person name="Kallscheuer N."/>
            <person name="Luecker S."/>
            <person name="Lage O.M."/>
            <person name="Pohl T."/>
            <person name="Merkel B.J."/>
            <person name="Hornburger P."/>
            <person name="Mueller R.-W."/>
            <person name="Bruemmer F."/>
            <person name="Labrenz M."/>
            <person name="Spormann A.M."/>
            <person name="Op den Camp H."/>
            <person name="Overmann J."/>
            <person name="Amann R."/>
            <person name="Jetten M.S.M."/>
            <person name="Mascher T."/>
            <person name="Medema M.H."/>
            <person name="Devos D.P."/>
            <person name="Kaster A.-K."/>
            <person name="Ovreas L."/>
            <person name="Rohde M."/>
            <person name="Galperin M.Y."/>
            <person name="Jogler C."/>
        </authorList>
    </citation>
    <scope>NUCLEOTIDE SEQUENCE [LARGE SCALE GENOMIC DNA]</scope>
    <source>
        <strain evidence="2 3">V22</strain>
    </source>
</reference>
<dbReference type="KEGG" id="chya:V22_34870"/>
<name>A0A517TCX8_9PLAN</name>
<evidence type="ECO:0000313" key="2">
    <source>
        <dbReference type="EMBL" id="QDT66222.1"/>
    </source>
</evidence>
<dbReference type="InterPro" id="IPR024775">
    <property type="entry name" value="DinB-like"/>
</dbReference>
<accession>A0A517TCX8</accession>
<evidence type="ECO:0000259" key="1">
    <source>
        <dbReference type="Pfam" id="PF12867"/>
    </source>
</evidence>
<sequence>MPANFEPALATILTELTQGAESNFCWVLNPNDAGLIPLLRSLNAEAAQSRPAPDRKSIAEHAHHLRYSVTLLNRWAGGEENPFATADWAGSWVAPEFSDNDWQQFVNDFEQQLTQWAKAVTEPREWDQFSLPGALASAAHVAYHFGAVRQLVLSLKNN</sequence>
<dbReference type="AlphaFoldDB" id="A0A517TCX8"/>
<dbReference type="Pfam" id="PF12867">
    <property type="entry name" value="DinB_2"/>
    <property type="match status" value="1"/>
</dbReference>
<dbReference type="RefSeq" id="WP_145265148.1">
    <property type="nucleotide sequence ID" value="NZ_CP036316.1"/>
</dbReference>
<organism evidence="2 3">
    <name type="scientific">Calycomorphotria hydatis</name>
    <dbReference type="NCBI Taxonomy" id="2528027"/>
    <lineage>
        <taxon>Bacteria</taxon>
        <taxon>Pseudomonadati</taxon>
        <taxon>Planctomycetota</taxon>
        <taxon>Planctomycetia</taxon>
        <taxon>Planctomycetales</taxon>
        <taxon>Planctomycetaceae</taxon>
        <taxon>Calycomorphotria</taxon>
    </lineage>
</organism>
<dbReference type="SUPFAM" id="SSF109854">
    <property type="entry name" value="DinB/YfiT-like putative metalloenzymes"/>
    <property type="match status" value="1"/>
</dbReference>
<dbReference type="EMBL" id="CP036316">
    <property type="protein sequence ID" value="QDT66222.1"/>
    <property type="molecule type" value="Genomic_DNA"/>
</dbReference>
<dbReference type="Proteomes" id="UP000319976">
    <property type="component" value="Chromosome"/>
</dbReference>
<dbReference type="OrthoDB" id="67041at2"/>
<feature type="domain" description="DinB-like" evidence="1">
    <location>
        <begin position="35"/>
        <end position="144"/>
    </location>
</feature>
<dbReference type="Gene3D" id="1.20.120.450">
    <property type="entry name" value="dinb family like domain"/>
    <property type="match status" value="1"/>
</dbReference>